<protein>
    <submittedName>
        <fullName evidence="1">Acetyltransferase (GNAT) family protein</fullName>
    </submittedName>
</protein>
<evidence type="ECO:0000313" key="1">
    <source>
        <dbReference type="EMBL" id="SDD41449.1"/>
    </source>
</evidence>
<dbReference type="OrthoDB" id="5243635at2"/>
<dbReference type="Gene3D" id="3.40.630.30">
    <property type="match status" value="1"/>
</dbReference>
<organism evidence="1 2">
    <name type="scientific">Nocardioides lianchengensis</name>
    <dbReference type="NCBI Taxonomy" id="1045774"/>
    <lineage>
        <taxon>Bacteria</taxon>
        <taxon>Bacillati</taxon>
        <taxon>Actinomycetota</taxon>
        <taxon>Actinomycetes</taxon>
        <taxon>Propionibacteriales</taxon>
        <taxon>Nocardioidaceae</taxon>
        <taxon>Nocardioides</taxon>
    </lineage>
</organism>
<dbReference type="SUPFAM" id="SSF55729">
    <property type="entry name" value="Acyl-CoA N-acyltransferases (Nat)"/>
    <property type="match status" value="1"/>
</dbReference>
<dbReference type="AlphaFoldDB" id="A0A1G6UJL0"/>
<dbReference type="CDD" id="cd04301">
    <property type="entry name" value="NAT_SF"/>
    <property type="match status" value="1"/>
</dbReference>
<dbReference type="Proteomes" id="UP000199034">
    <property type="component" value="Unassembled WGS sequence"/>
</dbReference>
<accession>A0A1G6UJL0</accession>
<name>A0A1G6UJL0_9ACTN</name>
<sequence>MSVLLRPATATDAVAGAELQRACWREAYGPIVDPALLDAQLADGPTWERRWQHPSPAGITRLVATYGDALVGFATSGAGRRDGDAEHELYGLYVLAAQHGTGLGQALLDASVPADTACSLWVLEDNARARAFYARNGFVPDGTRKRFEPLDAWELRLRRPRL</sequence>
<dbReference type="PROSITE" id="PS51186">
    <property type="entry name" value="GNAT"/>
    <property type="match status" value="1"/>
</dbReference>
<dbReference type="InterPro" id="IPR016181">
    <property type="entry name" value="Acyl_CoA_acyltransferase"/>
</dbReference>
<gene>
    <name evidence="1" type="ORF">SAMN05421872_1083</name>
</gene>
<keyword evidence="1" id="KW-0808">Transferase</keyword>
<dbReference type="GO" id="GO:0016747">
    <property type="term" value="F:acyltransferase activity, transferring groups other than amino-acyl groups"/>
    <property type="evidence" value="ECO:0007669"/>
    <property type="project" value="InterPro"/>
</dbReference>
<reference evidence="1 2" key="1">
    <citation type="submission" date="2016-10" db="EMBL/GenBank/DDBJ databases">
        <authorList>
            <person name="de Groot N.N."/>
        </authorList>
    </citation>
    <scope>NUCLEOTIDE SEQUENCE [LARGE SCALE GENOMIC DNA]</scope>
    <source>
        <strain evidence="1 2">CGMCC 4.6858</strain>
    </source>
</reference>
<dbReference type="EMBL" id="FMZM01000008">
    <property type="protein sequence ID" value="SDD41449.1"/>
    <property type="molecule type" value="Genomic_DNA"/>
</dbReference>
<proteinExistence type="predicted"/>
<dbReference type="RefSeq" id="WP_090857608.1">
    <property type="nucleotide sequence ID" value="NZ_FMZM01000008.1"/>
</dbReference>
<evidence type="ECO:0000313" key="2">
    <source>
        <dbReference type="Proteomes" id="UP000199034"/>
    </source>
</evidence>
<dbReference type="Pfam" id="PF00583">
    <property type="entry name" value="Acetyltransf_1"/>
    <property type="match status" value="1"/>
</dbReference>
<dbReference type="STRING" id="1045774.SAMN05421872_1083"/>
<dbReference type="InterPro" id="IPR000182">
    <property type="entry name" value="GNAT_dom"/>
</dbReference>
<keyword evidence="2" id="KW-1185">Reference proteome</keyword>